<name>A0A1I5WKP9_9RHOB</name>
<dbReference type="SUPFAM" id="SSF53613">
    <property type="entry name" value="Ribokinase-like"/>
    <property type="match status" value="1"/>
</dbReference>
<dbReference type="Proteomes" id="UP000199356">
    <property type="component" value="Unassembled WGS sequence"/>
</dbReference>
<gene>
    <name evidence="5" type="ORF">SAMN04488047_14812</name>
</gene>
<dbReference type="RefSeq" id="WP_093425802.1">
    <property type="nucleotide sequence ID" value="NZ_FOXA01000048.1"/>
</dbReference>
<dbReference type="PANTHER" id="PTHR10584:SF166">
    <property type="entry name" value="RIBOKINASE"/>
    <property type="match status" value="1"/>
</dbReference>
<dbReference type="InterPro" id="IPR011611">
    <property type="entry name" value="PfkB_dom"/>
</dbReference>
<dbReference type="InterPro" id="IPR002173">
    <property type="entry name" value="Carboh/pur_kinase_PfkB_CS"/>
</dbReference>
<organism evidence="5 6">
    <name type="scientific">Tranquillimonas alkanivorans</name>
    <dbReference type="NCBI Taxonomy" id="441119"/>
    <lineage>
        <taxon>Bacteria</taxon>
        <taxon>Pseudomonadati</taxon>
        <taxon>Pseudomonadota</taxon>
        <taxon>Alphaproteobacteria</taxon>
        <taxon>Rhodobacterales</taxon>
        <taxon>Roseobacteraceae</taxon>
        <taxon>Tranquillimonas</taxon>
    </lineage>
</organism>
<dbReference type="Gene3D" id="3.40.1190.20">
    <property type="match status" value="1"/>
</dbReference>
<dbReference type="Pfam" id="PF00294">
    <property type="entry name" value="PfkB"/>
    <property type="match status" value="1"/>
</dbReference>
<keyword evidence="6" id="KW-1185">Reference proteome</keyword>
<sequence length="307" mass="31244">MTHAVTGRSDGRGRVLSVGRLYCDLVFTGVPRLPTLDTEVFAEGLNLHAGGGAFITAAIFAALGRSSALAAMVPAEPFGKSVLAEIARADVDASLCQPAASGVAPQITVAMATGGDRAFLTHNGGPALPALDAAALRAAGARHLHIGELRTLQEVPGLIDEARAAGMTVSLDCGWDDNLDRRVADLIAAVDVFLPNQEEARRLESLGIAAGAAPLTVVKRGAAGAVAIRGEERKSVPGAKVRVVDTTGAGDAFNGGFLDRWLDGAPLDVCLAEGNACGAAAVQATGGTGGLSELSSKRGDDRVHLRS</sequence>
<protein>
    <submittedName>
        <fullName evidence="5">Sugar or nucleoside kinase, ribokinase family</fullName>
    </submittedName>
</protein>
<evidence type="ECO:0000256" key="2">
    <source>
        <dbReference type="ARBA" id="ARBA00022777"/>
    </source>
</evidence>
<dbReference type="PROSITE" id="PS00584">
    <property type="entry name" value="PFKB_KINASES_2"/>
    <property type="match status" value="1"/>
</dbReference>
<feature type="compositionally biased region" description="Basic and acidic residues" evidence="3">
    <location>
        <begin position="295"/>
        <end position="307"/>
    </location>
</feature>
<evidence type="ECO:0000256" key="3">
    <source>
        <dbReference type="SAM" id="MobiDB-lite"/>
    </source>
</evidence>
<dbReference type="EMBL" id="FOXA01000048">
    <property type="protein sequence ID" value="SFQ19936.1"/>
    <property type="molecule type" value="Genomic_DNA"/>
</dbReference>
<evidence type="ECO:0000256" key="1">
    <source>
        <dbReference type="ARBA" id="ARBA00022679"/>
    </source>
</evidence>
<keyword evidence="1" id="KW-0808">Transferase</keyword>
<dbReference type="InterPro" id="IPR029056">
    <property type="entry name" value="Ribokinase-like"/>
</dbReference>
<dbReference type="GO" id="GO:0005829">
    <property type="term" value="C:cytosol"/>
    <property type="evidence" value="ECO:0007669"/>
    <property type="project" value="TreeGrafter"/>
</dbReference>
<evidence type="ECO:0000259" key="4">
    <source>
        <dbReference type="Pfam" id="PF00294"/>
    </source>
</evidence>
<proteinExistence type="predicted"/>
<reference evidence="5 6" key="1">
    <citation type="submission" date="2016-10" db="EMBL/GenBank/DDBJ databases">
        <authorList>
            <person name="de Groot N.N."/>
        </authorList>
    </citation>
    <scope>NUCLEOTIDE SEQUENCE [LARGE SCALE GENOMIC DNA]</scope>
    <source>
        <strain evidence="5 6">DSM 19547</strain>
    </source>
</reference>
<dbReference type="PANTHER" id="PTHR10584">
    <property type="entry name" value="SUGAR KINASE"/>
    <property type="match status" value="1"/>
</dbReference>
<dbReference type="GO" id="GO:0016301">
    <property type="term" value="F:kinase activity"/>
    <property type="evidence" value="ECO:0007669"/>
    <property type="project" value="UniProtKB-KW"/>
</dbReference>
<dbReference type="OrthoDB" id="9813569at2"/>
<dbReference type="AlphaFoldDB" id="A0A1I5WKP9"/>
<dbReference type="STRING" id="441119.SAMN04488047_14812"/>
<feature type="region of interest" description="Disordered" evidence="3">
    <location>
        <begin position="288"/>
        <end position="307"/>
    </location>
</feature>
<evidence type="ECO:0000313" key="6">
    <source>
        <dbReference type="Proteomes" id="UP000199356"/>
    </source>
</evidence>
<feature type="domain" description="Carbohydrate kinase PfkB" evidence="4">
    <location>
        <begin position="42"/>
        <end position="290"/>
    </location>
</feature>
<accession>A0A1I5WKP9</accession>
<evidence type="ECO:0000313" key="5">
    <source>
        <dbReference type="EMBL" id="SFQ19936.1"/>
    </source>
</evidence>
<keyword evidence="2 5" id="KW-0418">Kinase</keyword>